<dbReference type="HAMAP" id="MF_00626">
    <property type="entry name" value="Germination_prot"/>
    <property type="match status" value="1"/>
</dbReference>
<protein>
    <recommendedName>
        <fullName evidence="4">Germination protease</fullName>
        <ecNumber evidence="4">3.4.24.78</ecNumber>
    </recommendedName>
    <alternativeName>
        <fullName evidence="4">GPR endopeptidase</fullName>
    </alternativeName>
    <alternativeName>
        <fullName evidence="4">Germination proteinase</fullName>
    </alternativeName>
    <alternativeName>
        <fullName evidence="4">Spore protease</fullName>
    </alternativeName>
</protein>
<dbReference type="EC" id="3.4.24.78" evidence="4"/>
<evidence type="ECO:0000256" key="4">
    <source>
        <dbReference type="HAMAP-Rule" id="MF_00626"/>
    </source>
</evidence>
<dbReference type="Pfam" id="PF03418">
    <property type="entry name" value="Peptidase_A25"/>
    <property type="match status" value="2"/>
</dbReference>
<evidence type="ECO:0000256" key="1">
    <source>
        <dbReference type="ARBA" id="ARBA00022670"/>
    </source>
</evidence>
<dbReference type="GO" id="GO:0006508">
    <property type="term" value="P:proteolysis"/>
    <property type="evidence" value="ECO:0007669"/>
    <property type="project" value="UniProtKB-UniRule"/>
</dbReference>
<dbReference type="InterPro" id="IPR023430">
    <property type="entry name" value="Pept_HybD-like_dom_sf"/>
</dbReference>
<name>A0A174JG92_9CLOT</name>
<comment type="subunit">
    <text evidence="4">Homotetramer.</text>
</comment>
<dbReference type="GO" id="GO:0004222">
    <property type="term" value="F:metalloendopeptidase activity"/>
    <property type="evidence" value="ECO:0007669"/>
    <property type="project" value="UniProtKB-UniRule"/>
</dbReference>
<dbReference type="RefSeq" id="WP_055267397.1">
    <property type="nucleotide sequence ID" value="NZ_CABIXQ010000021.1"/>
</dbReference>
<evidence type="ECO:0000313" key="6">
    <source>
        <dbReference type="Proteomes" id="UP000095594"/>
    </source>
</evidence>
<comment type="catalytic activity">
    <reaction evidence="4">
        <text>Endopeptidase action with P4 Glu or Asp, P1 preferably Glu &gt; Asp, P1' hydrophobic and P2' Ala.</text>
        <dbReference type="EC" id="3.4.24.78"/>
    </reaction>
</comment>
<evidence type="ECO:0000313" key="5">
    <source>
        <dbReference type="EMBL" id="CUO96658.1"/>
    </source>
</evidence>
<sequence length="324" mass="35362">MINIRTDLAIEAKQAYTEENKRELDGVKVDEEYEGEVKITTVTIESDEAGRELGKPKGHYITLDIPDFALYDGESMDEVSKVFGKTLKKLVDIDKDKLVLVVGLGNWNVTPDALGPKVVEKTMVTRHIKELMPDAIDDSVRPVCALAPGVLGITGVETGEIVKSLVDRIKPSLVICVDALGARKLERVNRTIQIGDTGISPGAGVGNHRMQINEESLGCKVIAVGVPTVVHAATIVNDTMDLLLDELISKAETGKEFYNMLHSVDRAEKNALIREVLTPFVGELMVTPKDVDLVVENLAKVVANGINIAIQPDMELEDINKFLN</sequence>
<gene>
    <name evidence="4 5" type="primary">gpr</name>
    <name evidence="5" type="ORF">ERS852471_02706</name>
</gene>
<accession>A0A174JG92</accession>
<dbReference type="InterPro" id="IPR005080">
    <property type="entry name" value="Peptidase_A25"/>
</dbReference>
<comment type="similarity">
    <text evidence="4">Belongs to the peptidase A25 family.</text>
</comment>
<reference evidence="5 6" key="1">
    <citation type="submission" date="2015-09" db="EMBL/GenBank/DDBJ databases">
        <authorList>
            <consortium name="Pathogen Informatics"/>
        </authorList>
    </citation>
    <scope>NUCLEOTIDE SEQUENCE [LARGE SCALE GENOMIC DNA]</scope>
    <source>
        <strain evidence="5 6">2789STDY5834856</strain>
    </source>
</reference>
<dbReference type="NCBIfam" id="TIGR01441">
    <property type="entry name" value="GPR"/>
    <property type="match status" value="1"/>
</dbReference>
<dbReference type="EMBL" id="CYZX01000021">
    <property type="protein sequence ID" value="CUO96658.1"/>
    <property type="molecule type" value="Genomic_DNA"/>
</dbReference>
<dbReference type="PIRSF" id="PIRSF019549">
    <property type="entry name" value="Peptidase_A25"/>
    <property type="match status" value="1"/>
</dbReference>
<feature type="chain" id="PRO_5023562364" description="Germination protease" evidence="4">
    <location>
        <begin position="8"/>
        <end position="324"/>
    </location>
</feature>
<comment type="function">
    <text evidence="4">Initiates the rapid degradation of small, acid-soluble proteins during spore germination.</text>
</comment>
<feature type="propeptide" id="PRO_5008186646" evidence="4">
    <location>
        <begin position="1"/>
        <end position="7"/>
    </location>
</feature>
<proteinExistence type="inferred from homology"/>
<dbReference type="AlphaFoldDB" id="A0A174JG92"/>
<comment type="PTM">
    <text evidence="4">Autoproteolytically processed. The inactive tetrameric zymogen termed p46 autoprocesses to a smaller form termed p41, which is active only during spore germination.</text>
</comment>
<evidence type="ECO:0000256" key="3">
    <source>
        <dbReference type="ARBA" id="ARBA00023145"/>
    </source>
</evidence>
<dbReference type="SUPFAM" id="SSF53163">
    <property type="entry name" value="HybD-like"/>
    <property type="match status" value="1"/>
</dbReference>
<organism evidence="5 6">
    <name type="scientific">Clostridium disporicum</name>
    <dbReference type="NCBI Taxonomy" id="84024"/>
    <lineage>
        <taxon>Bacteria</taxon>
        <taxon>Bacillati</taxon>
        <taxon>Bacillota</taxon>
        <taxon>Clostridia</taxon>
        <taxon>Eubacteriales</taxon>
        <taxon>Clostridiaceae</taxon>
        <taxon>Clostridium</taxon>
    </lineage>
</organism>
<dbReference type="Gene3D" id="3.40.50.1450">
    <property type="entry name" value="HybD-like"/>
    <property type="match status" value="1"/>
</dbReference>
<evidence type="ECO:0000256" key="2">
    <source>
        <dbReference type="ARBA" id="ARBA00022801"/>
    </source>
</evidence>
<keyword evidence="3 4" id="KW-0865">Zymogen</keyword>
<keyword evidence="2 4" id="KW-0378">Hydrolase</keyword>
<keyword evidence="1 4" id="KW-0645">Protease</keyword>
<dbReference type="Proteomes" id="UP000095594">
    <property type="component" value="Unassembled WGS sequence"/>
</dbReference>
<dbReference type="OrthoDB" id="9777293at2"/>
<dbReference type="GO" id="GO:0009847">
    <property type="term" value="P:spore germination"/>
    <property type="evidence" value="ECO:0007669"/>
    <property type="project" value="UniProtKB-UniRule"/>
</dbReference>